<dbReference type="InterPro" id="IPR004358">
    <property type="entry name" value="Sig_transdc_His_kin-like_C"/>
</dbReference>
<dbReference type="InterPro" id="IPR003594">
    <property type="entry name" value="HATPase_dom"/>
</dbReference>
<keyword evidence="7 14" id="KW-0418">Kinase</keyword>
<gene>
    <name evidence="14" type="ORF">GCM10022252_43010</name>
</gene>
<evidence type="ECO:0000313" key="14">
    <source>
        <dbReference type="EMBL" id="GAA4196139.1"/>
    </source>
</evidence>
<evidence type="ECO:0000256" key="9">
    <source>
        <dbReference type="ARBA" id="ARBA00023012"/>
    </source>
</evidence>
<keyword evidence="6 11" id="KW-0812">Transmembrane</keyword>
<evidence type="ECO:0000256" key="1">
    <source>
        <dbReference type="ARBA" id="ARBA00000085"/>
    </source>
</evidence>
<keyword evidence="5" id="KW-0808">Transferase</keyword>
<accession>A0ABP8B218</accession>
<protein>
    <recommendedName>
        <fullName evidence="3">histidine kinase</fullName>
        <ecNumber evidence="3">2.7.13.3</ecNumber>
    </recommendedName>
</protein>
<evidence type="ECO:0000256" key="10">
    <source>
        <dbReference type="ARBA" id="ARBA00023136"/>
    </source>
</evidence>
<evidence type="ECO:0000256" key="3">
    <source>
        <dbReference type="ARBA" id="ARBA00012438"/>
    </source>
</evidence>
<name>A0ABP8B218_9ACTN</name>
<dbReference type="Pfam" id="PF00672">
    <property type="entry name" value="HAMP"/>
    <property type="match status" value="1"/>
</dbReference>
<evidence type="ECO:0000256" key="5">
    <source>
        <dbReference type="ARBA" id="ARBA00022679"/>
    </source>
</evidence>
<dbReference type="Pfam" id="PF02518">
    <property type="entry name" value="HATPase_c"/>
    <property type="match status" value="1"/>
</dbReference>
<dbReference type="PANTHER" id="PTHR45436">
    <property type="entry name" value="SENSOR HISTIDINE KINASE YKOH"/>
    <property type="match status" value="1"/>
</dbReference>
<reference evidence="15" key="1">
    <citation type="journal article" date="2019" name="Int. J. Syst. Evol. Microbiol.">
        <title>The Global Catalogue of Microorganisms (GCM) 10K type strain sequencing project: providing services to taxonomists for standard genome sequencing and annotation.</title>
        <authorList>
            <consortium name="The Broad Institute Genomics Platform"/>
            <consortium name="The Broad Institute Genome Sequencing Center for Infectious Disease"/>
            <person name="Wu L."/>
            <person name="Ma J."/>
        </authorList>
    </citation>
    <scope>NUCLEOTIDE SEQUENCE [LARGE SCALE GENOMIC DNA]</scope>
    <source>
        <strain evidence="15">JCM 17388</strain>
    </source>
</reference>
<dbReference type="SUPFAM" id="SSF47384">
    <property type="entry name" value="Homodimeric domain of signal transducing histidine kinase"/>
    <property type="match status" value="1"/>
</dbReference>
<comment type="catalytic activity">
    <reaction evidence="1">
        <text>ATP + protein L-histidine = ADP + protein N-phospho-L-histidine.</text>
        <dbReference type="EC" id="2.7.13.3"/>
    </reaction>
</comment>
<organism evidence="14 15">
    <name type="scientific">Streptosporangium oxazolinicum</name>
    <dbReference type="NCBI Taxonomy" id="909287"/>
    <lineage>
        <taxon>Bacteria</taxon>
        <taxon>Bacillati</taxon>
        <taxon>Actinomycetota</taxon>
        <taxon>Actinomycetes</taxon>
        <taxon>Streptosporangiales</taxon>
        <taxon>Streptosporangiaceae</taxon>
        <taxon>Streptosporangium</taxon>
    </lineage>
</organism>
<keyword evidence="15" id="KW-1185">Reference proteome</keyword>
<feature type="transmembrane region" description="Helical" evidence="11">
    <location>
        <begin position="20"/>
        <end position="40"/>
    </location>
</feature>
<dbReference type="PROSITE" id="PS50885">
    <property type="entry name" value="HAMP"/>
    <property type="match status" value="1"/>
</dbReference>
<dbReference type="InterPro" id="IPR003660">
    <property type="entry name" value="HAMP_dom"/>
</dbReference>
<dbReference type="Proteomes" id="UP001501251">
    <property type="component" value="Unassembled WGS sequence"/>
</dbReference>
<dbReference type="SUPFAM" id="SSF55874">
    <property type="entry name" value="ATPase domain of HSP90 chaperone/DNA topoisomerase II/histidine kinase"/>
    <property type="match status" value="1"/>
</dbReference>
<proteinExistence type="predicted"/>
<evidence type="ECO:0000313" key="15">
    <source>
        <dbReference type="Proteomes" id="UP001501251"/>
    </source>
</evidence>
<dbReference type="Gene3D" id="1.10.287.130">
    <property type="match status" value="1"/>
</dbReference>
<evidence type="ECO:0000259" key="12">
    <source>
        <dbReference type="PROSITE" id="PS50109"/>
    </source>
</evidence>
<keyword evidence="9" id="KW-0902">Two-component regulatory system</keyword>
<dbReference type="Gene3D" id="3.30.565.10">
    <property type="entry name" value="Histidine kinase-like ATPase, C-terminal domain"/>
    <property type="match status" value="1"/>
</dbReference>
<dbReference type="SMART" id="SM00388">
    <property type="entry name" value="HisKA"/>
    <property type="match status" value="1"/>
</dbReference>
<evidence type="ECO:0000256" key="7">
    <source>
        <dbReference type="ARBA" id="ARBA00022777"/>
    </source>
</evidence>
<dbReference type="RefSeq" id="WP_344919766.1">
    <property type="nucleotide sequence ID" value="NZ_BAABAQ010000007.1"/>
</dbReference>
<evidence type="ECO:0000256" key="8">
    <source>
        <dbReference type="ARBA" id="ARBA00022989"/>
    </source>
</evidence>
<dbReference type="EMBL" id="BAABAQ010000007">
    <property type="protein sequence ID" value="GAA4196139.1"/>
    <property type="molecule type" value="Genomic_DNA"/>
</dbReference>
<feature type="transmembrane region" description="Helical" evidence="11">
    <location>
        <begin position="159"/>
        <end position="180"/>
    </location>
</feature>
<dbReference type="CDD" id="cd06225">
    <property type="entry name" value="HAMP"/>
    <property type="match status" value="1"/>
</dbReference>
<dbReference type="InterPro" id="IPR050428">
    <property type="entry name" value="TCS_sensor_his_kinase"/>
</dbReference>
<dbReference type="GO" id="GO:0016301">
    <property type="term" value="F:kinase activity"/>
    <property type="evidence" value="ECO:0007669"/>
    <property type="project" value="UniProtKB-KW"/>
</dbReference>
<dbReference type="PROSITE" id="PS50109">
    <property type="entry name" value="HIS_KIN"/>
    <property type="match status" value="1"/>
</dbReference>
<keyword evidence="8 11" id="KW-1133">Transmembrane helix</keyword>
<evidence type="ECO:0000259" key="13">
    <source>
        <dbReference type="PROSITE" id="PS50885"/>
    </source>
</evidence>
<dbReference type="SMART" id="SM00304">
    <property type="entry name" value="HAMP"/>
    <property type="match status" value="1"/>
</dbReference>
<keyword evidence="10 11" id="KW-0472">Membrane</keyword>
<feature type="domain" description="Histidine kinase" evidence="12">
    <location>
        <begin position="245"/>
        <end position="454"/>
    </location>
</feature>
<feature type="domain" description="HAMP" evidence="13">
    <location>
        <begin position="184"/>
        <end position="237"/>
    </location>
</feature>
<evidence type="ECO:0000256" key="11">
    <source>
        <dbReference type="SAM" id="Phobius"/>
    </source>
</evidence>
<dbReference type="EC" id="2.7.13.3" evidence="3"/>
<sequence length="456" mass="49233">MGWSASRFYPGSIRGRITLLTVLIAALLLVPMALIMTTFIEQTFVDSAWSDTRQEVTAVAALIRAGQLPSVIVPVVPGVDMVQVVGADRHVIAASPAAQRKIALSTIHPAPDEPIQDAQTCGDPEPGCMRLTALRVEAMPESPVVYAGRRAPSTQSTGFVTAAVALQTGALIALVGWVSWRVSGQTLRPVDTIRRQLAQITFQDLSGRVPQPSGDDEVAKLARTANRTLDRLEQAVRVRRQFVTDASHELRTPLAGLRLQLEEARLHPGDVDLDHLLDHLLGDTSRLQQIITDLLYLAGVDAEVAAVRERVDVAAMVRAEVRLRTVRDRLPTELALREGVVVLAVDHQLRRALANLLDNAQRHAEHTVRVEVCREGDSALLAVSDDGAGIAGPDRERIFERFTRLDAARSRDRGGTGLGLAITSDVVHAHGGSVEVGRSAAGGARFELRLPLAEAS</sequence>
<keyword evidence="4" id="KW-0597">Phosphoprotein</keyword>
<dbReference type="PANTHER" id="PTHR45436:SF5">
    <property type="entry name" value="SENSOR HISTIDINE KINASE TRCS"/>
    <property type="match status" value="1"/>
</dbReference>
<evidence type="ECO:0000256" key="4">
    <source>
        <dbReference type="ARBA" id="ARBA00022553"/>
    </source>
</evidence>
<dbReference type="PRINTS" id="PR00344">
    <property type="entry name" value="BCTRLSENSOR"/>
</dbReference>
<comment type="subcellular location">
    <subcellularLocation>
        <location evidence="2">Cell membrane</location>
    </subcellularLocation>
</comment>
<dbReference type="InterPro" id="IPR036890">
    <property type="entry name" value="HATPase_C_sf"/>
</dbReference>
<dbReference type="InterPro" id="IPR003661">
    <property type="entry name" value="HisK_dim/P_dom"/>
</dbReference>
<evidence type="ECO:0000256" key="2">
    <source>
        <dbReference type="ARBA" id="ARBA00004236"/>
    </source>
</evidence>
<dbReference type="CDD" id="cd00082">
    <property type="entry name" value="HisKA"/>
    <property type="match status" value="1"/>
</dbReference>
<evidence type="ECO:0000256" key="6">
    <source>
        <dbReference type="ARBA" id="ARBA00022692"/>
    </source>
</evidence>
<comment type="caution">
    <text evidence="14">The sequence shown here is derived from an EMBL/GenBank/DDBJ whole genome shotgun (WGS) entry which is preliminary data.</text>
</comment>
<dbReference type="SUPFAM" id="SSF158472">
    <property type="entry name" value="HAMP domain-like"/>
    <property type="match status" value="1"/>
</dbReference>
<dbReference type="SMART" id="SM00387">
    <property type="entry name" value="HATPase_c"/>
    <property type="match status" value="1"/>
</dbReference>
<dbReference type="Pfam" id="PF00512">
    <property type="entry name" value="HisKA"/>
    <property type="match status" value="1"/>
</dbReference>
<dbReference type="InterPro" id="IPR036097">
    <property type="entry name" value="HisK_dim/P_sf"/>
</dbReference>
<dbReference type="InterPro" id="IPR005467">
    <property type="entry name" value="His_kinase_dom"/>
</dbReference>